<dbReference type="AlphaFoldDB" id="A0A077LV60"/>
<dbReference type="SMART" id="SM00257">
    <property type="entry name" value="LysM"/>
    <property type="match status" value="2"/>
</dbReference>
<dbReference type="Gene3D" id="3.10.350.10">
    <property type="entry name" value="LysM domain"/>
    <property type="match status" value="2"/>
</dbReference>
<protein>
    <submittedName>
        <fullName evidence="2">Putative Lysozyme</fullName>
        <ecNumber evidence="2">3.2.1.17</ecNumber>
    </submittedName>
</protein>
<dbReference type="Proteomes" id="UP000035721">
    <property type="component" value="Unassembled WGS sequence"/>
</dbReference>
<dbReference type="GO" id="GO:0003796">
    <property type="term" value="F:lysozyme activity"/>
    <property type="evidence" value="ECO:0007669"/>
    <property type="project" value="UniProtKB-EC"/>
</dbReference>
<dbReference type="SUPFAM" id="SSF54106">
    <property type="entry name" value="LysM domain"/>
    <property type="match status" value="2"/>
</dbReference>
<dbReference type="Gene3D" id="1.10.530.10">
    <property type="match status" value="1"/>
</dbReference>
<keyword evidence="3" id="KW-1185">Reference proteome</keyword>
<organism evidence="2 3">
    <name type="scientific">Nostocoides japonicum T1-X7</name>
    <dbReference type="NCBI Taxonomy" id="1194083"/>
    <lineage>
        <taxon>Bacteria</taxon>
        <taxon>Bacillati</taxon>
        <taxon>Actinomycetota</taxon>
        <taxon>Actinomycetes</taxon>
        <taxon>Micrococcales</taxon>
        <taxon>Intrasporangiaceae</taxon>
        <taxon>Nostocoides</taxon>
    </lineage>
</organism>
<dbReference type="InterPro" id="IPR018392">
    <property type="entry name" value="LysM"/>
</dbReference>
<evidence type="ECO:0000259" key="1">
    <source>
        <dbReference type="PROSITE" id="PS51782"/>
    </source>
</evidence>
<reference evidence="2 3" key="1">
    <citation type="journal article" date="2013" name="ISME J.">
        <title>A metabolic model for members of the genus Tetrasphaera involved in enhanced biological phosphorus removal.</title>
        <authorList>
            <person name="Kristiansen R."/>
            <person name="Nguyen H.T.T."/>
            <person name="Saunders A.M."/>
            <person name="Nielsen J.L."/>
            <person name="Wimmer R."/>
            <person name="Le V.Q."/>
            <person name="McIlroy S.J."/>
            <person name="Petrovski S."/>
            <person name="Seviour R.J."/>
            <person name="Calteau A."/>
            <person name="Nielsen K.L."/>
            <person name="Nielsen P.H."/>
        </authorList>
    </citation>
    <scope>NUCLEOTIDE SEQUENCE [LARGE SCALE GENOMIC DNA]</scope>
    <source>
        <strain evidence="2 3">T1-X7</strain>
    </source>
</reference>
<dbReference type="SUPFAM" id="SSF53955">
    <property type="entry name" value="Lysozyme-like"/>
    <property type="match status" value="1"/>
</dbReference>
<keyword evidence="2" id="KW-0326">Glycosidase</keyword>
<sequence length="267" mass="28588">MNISASTLRAQAARASRDFPFIDDVERSRGLPSFLLYAVGSRESNLRNIKGDFSQRPGESSPRFHGFGVWQRDSGAFGVDASYLQDVPRQARDAADLLTANFRTFGRWDAAVAAYNCGPGNVRRALQQGRSVDAFTTGGDYSRDVLARRATLAGSAIPTPVTGGGRPRTYTVKAGDTLGAIALRFGTTVAELVRLNHIADPDVIRVGQVLDLPGGGGGASHRTVVVKAGDTLGEIAVRFHTNVAQLVRLNHLPDPDHIEIGQVLRVA</sequence>
<dbReference type="Pfam" id="PF01464">
    <property type="entry name" value="SLT"/>
    <property type="match status" value="1"/>
</dbReference>
<dbReference type="InterPro" id="IPR036779">
    <property type="entry name" value="LysM_dom_sf"/>
</dbReference>
<dbReference type="CDD" id="cd00118">
    <property type="entry name" value="LysM"/>
    <property type="match status" value="2"/>
</dbReference>
<feature type="domain" description="LysM" evidence="1">
    <location>
        <begin position="168"/>
        <end position="212"/>
    </location>
</feature>
<comment type="caution">
    <text evidence="2">The sequence shown here is derived from an EMBL/GenBank/DDBJ whole genome shotgun (WGS) entry which is preliminary data.</text>
</comment>
<dbReference type="EMBL" id="CAJB01000144">
    <property type="protein sequence ID" value="CCH77818.1"/>
    <property type="molecule type" value="Genomic_DNA"/>
</dbReference>
<dbReference type="PANTHER" id="PTHR33734">
    <property type="entry name" value="LYSM DOMAIN-CONTAINING GPI-ANCHORED PROTEIN 2"/>
    <property type="match status" value="1"/>
</dbReference>
<dbReference type="InterPro" id="IPR023346">
    <property type="entry name" value="Lysozyme-like_dom_sf"/>
</dbReference>
<evidence type="ECO:0000313" key="2">
    <source>
        <dbReference type="EMBL" id="CCH77818.1"/>
    </source>
</evidence>
<keyword evidence="2" id="KW-0378">Hydrolase</keyword>
<dbReference type="EC" id="3.2.1.17" evidence="2"/>
<proteinExistence type="predicted"/>
<dbReference type="RefSeq" id="WP_053080086.1">
    <property type="nucleotide sequence ID" value="NZ_HF570958.1"/>
</dbReference>
<name>A0A077LV60_9MICO</name>
<dbReference type="PANTHER" id="PTHR33734:SF22">
    <property type="entry name" value="MEMBRANE-BOUND LYTIC MUREIN TRANSGLYCOSYLASE D"/>
    <property type="match status" value="1"/>
</dbReference>
<dbReference type="Pfam" id="PF01476">
    <property type="entry name" value="LysM"/>
    <property type="match status" value="2"/>
</dbReference>
<evidence type="ECO:0000313" key="3">
    <source>
        <dbReference type="Proteomes" id="UP000035721"/>
    </source>
</evidence>
<accession>A0A077LV60</accession>
<dbReference type="InterPro" id="IPR008258">
    <property type="entry name" value="Transglycosylase_SLT_dom_1"/>
</dbReference>
<gene>
    <name evidence="2" type="ORF">BN12_2280004</name>
</gene>
<feature type="domain" description="LysM" evidence="1">
    <location>
        <begin position="222"/>
        <end position="266"/>
    </location>
</feature>
<dbReference type="OrthoDB" id="5244690at2"/>
<dbReference type="STRING" id="1194083.BN12_2280004"/>
<dbReference type="PROSITE" id="PS51782">
    <property type="entry name" value="LYSM"/>
    <property type="match status" value="2"/>
</dbReference>